<dbReference type="SMART" id="SM00345">
    <property type="entry name" value="HTH_GNTR"/>
    <property type="match status" value="1"/>
</dbReference>
<dbReference type="PRINTS" id="PR00035">
    <property type="entry name" value="HTHGNTR"/>
</dbReference>
<dbReference type="InterPro" id="IPR000524">
    <property type="entry name" value="Tscrpt_reg_HTH_GntR"/>
</dbReference>
<dbReference type="InterPro" id="IPR008920">
    <property type="entry name" value="TF_FadR/GntR_C"/>
</dbReference>
<dbReference type="Pfam" id="PF07729">
    <property type="entry name" value="FCD"/>
    <property type="match status" value="1"/>
</dbReference>
<protein>
    <submittedName>
        <fullName evidence="5">GntR family transcriptional regulator</fullName>
    </submittedName>
</protein>
<dbReference type="InterPro" id="IPR036390">
    <property type="entry name" value="WH_DNA-bd_sf"/>
</dbReference>
<name>A0A3T0MZW8_9RHOB</name>
<dbReference type="Gene3D" id="1.10.10.10">
    <property type="entry name" value="Winged helix-like DNA-binding domain superfamily/Winged helix DNA-binding domain"/>
    <property type="match status" value="1"/>
</dbReference>
<evidence type="ECO:0000256" key="2">
    <source>
        <dbReference type="ARBA" id="ARBA00023125"/>
    </source>
</evidence>
<keyword evidence="6" id="KW-1185">Reference proteome</keyword>
<dbReference type="OrthoDB" id="7620579at2"/>
<dbReference type="Gene3D" id="1.20.120.530">
    <property type="entry name" value="GntR ligand-binding domain-like"/>
    <property type="match status" value="1"/>
</dbReference>
<dbReference type="GO" id="GO:0003677">
    <property type="term" value="F:DNA binding"/>
    <property type="evidence" value="ECO:0007669"/>
    <property type="project" value="UniProtKB-KW"/>
</dbReference>
<dbReference type="SUPFAM" id="SSF46785">
    <property type="entry name" value="Winged helix' DNA-binding domain"/>
    <property type="match status" value="1"/>
</dbReference>
<sequence length="230" mass="26266">MAKQESNVSRVYEALRQMAANFAFMPDQRINESELSKQLGASRTPLREALNQLVAEGFLTFQNNRGFFCRSLTPKYIQDLYEVRVAVECEALRLSCDRAEDSEIAALSLYLEQTEADYETAEDPAKQLEMDETFHMRLVRLSGNDELERSLRSLNDRIRYIRLIDLKRMRDKTKARVPGELSAHSRILMGLAGRDAKGAEAAMRGHIEKRKEAATEAVQIAFSQLYVPQD</sequence>
<dbReference type="Pfam" id="PF00392">
    <property type="entry name" value="GntR"/>
    <property type="match status" value="1"/>
</dbReference>
<dbReference type="KEGG" id="sedi:EBB79_04875"/>
<keyword evidence="3" id="KW-0804">Transcription</keyword>
<proteinExistence type="predicted"/>
<dbReference type="GO" id="GO:0003700">
    <property type="term" value="F:DNA-binding transcription factor activity"/>
    <property type="evidence" value="ECO:0007669"/>
    <property type="project" value="InterPro"/>
</dbReference>
<keyword evidence="2" id="KW-0238">DNA-binding</keyword>
<dbReference type="EMBL" id="CP033219">
    <property type="protein sequence ID" value="AZV77289.1"/>
    <property type="molecule type" value="Genomic_DNA"/>
</dbReference>
<organism evidence="5 6">
    <name type="scientific">Parasedimentitalea marina</name>
    <dbReference type="NCBI Taxonomy" id="2483033"/>
    <lineage>
        <taxon>Bacteria</taxon>
        <taxon>Pseudomonadati</taxon>
        <taxon>Pseudomonadota</taxon>
        <taxon>Alphaproteobacteria</taxon>
        <taxon>Rhodobacterales</taxon>
        <taxon>Paracoccaceae</taxon>
        <taxon>Parasedimentitalea</taxon>
    </lineage>
</organism>
<dbReference type="AlphaFoldDB" id="A0A3T0MZW8"/>
<accession>A0A3T0MZW8</accession>
<dbReference type="PANTHER" id="PTHR43537">
    <property type="entry name" value="TRANSCRIPTIONAL REGULATOR, GNTR FAMILY"/>
    <property type="match status" value="1"/>
</dbReference>
<keyword evidence="1" id="KW-0805">Transcription regulation</keyword>
<reference evidence="5 6" key="1">
    <citation type="submission" date="2018-10" db="EMBL/GenBank/DDBJ databases">
        <title>Parasedimentitalea marina sp. nov., a psychrophilic bacterium isolated from deep seawater of the New Britain Trench.</title>
        <authorList>
            <person name="Cao J."/>
        </authorList>
    </citation>
    <scope>NUCLEOTIDE SEQUENCE [LARGE SCALE GENOMIC DNA]</scope>
    <source>
        <strain evidence="5 6">W43</strain>
    </source>
</reference>
<evidence type="ECO:0000256" key="1">
    <source>
        <dbReference type="ARBA" id="ARBA00023015"/>
    </source>
</evidence>
<dbReference type="PROSITE" id="PS50949">
    <property type="entry name" value="HTH_GNTR"/>
    <property type="match status" value="1"/>
</dbReference>
<evidence type="ECO:0000259" key="4">
    <source>
        <dbReference type="PROSITE" id="PS50949"/>
    </source>
</evidence>
<evidence type="ECO:0000256" key="3">
    <source>
        <dbReference type="ARBA" id="ARBA00023163"/>
    </source>
</evidence>
<dbReference type="CDD" id="cd07377">
    <property type="entry name" value="WHTH_GntR"/>
    <property type="match status" value="1"/>
</dbReference>
<dbReference type="RefSeq" id="WP_127747845.1">
    <property type="nucleotide sequence ID" value="NZ_CP033219.1"/>
</dbReference>
<dbReference type="InterPro" id="IPR011711">
    <property type="entry name" value="GntR_C"/>
</dbReference>
<dbReference type="PANTHER" id="PTHR43537:SF45">
    <property type="entry name" value="GNTR FAMILY REGULATORY PROTEIN"/>
    <property type="match status" value="1"/>
</dbReference>
<dbReference type="InterPro" id="IPR036388">
    <property type="entry name" value="WH-like_DNA-bd_sf"/>
</dbReference>
<dbReference type="SUPFAM" id="SSF48008">
    <property type="entry name" value="GntR ligand-binding domain-like"/>
    <property type="match status" value="1"/>
</dbReference>
<evidence type="ECO:0000313" key="5">
    <source>
        <dbReference type="EMBL" id="AZV77289.1"/>
    </source>
</evidence>
<feature type="domain" description="HTH gntR-type" evidence="4">
    <location>
        <begin position="5"/>
        <end position="72"/>
    </location>
</feature>
<gene>
    <name evidence="5" type="ORF">EBB79_04875</name>
</gene>
<dbReference type="Proteomes" id="UP000283063">
    <property type="component" value="Chromosome"/>
</dbReference>
<dbReference type="SMART" id="SM00895">
    <property type="entry name" value="FCD"/>
    <property type="match status" value="1"/>
</dbReference>
<evidence type="ECO:0000313" key="6">
    <source>
        <dbReference type="Proteomes" id="UP000283063"/>
    </source>
</evidence>